<reference evidence="3" key="2">
    <citation type="journal article" date="2008" name="Nucleic Acids Res.">
        <title>The rice annotation project database (RAP-DB): 2008 update.</title>
        <authorList>
            <consortium name="The rice annotation project (RAP)"/>
        </authorList>
    </citation>
    <scope>GENOME REANNOTATION</scope>
    <source>
        <strain evidence="3">cv. Nipponbare</strain>
    </source>
</reference>
<reference evidence="3" key="1">
    <citation type="journal article" date="2005" name="Nature">
        <title>The map-based sequence of the rice genome.</title>
        <authorList>
            <consortium name="International rice genome sequencing project (IRGSP)"/>
            <person name="Matsumoto T."/>
            <person name="Wu J."/>
            <person name="Kanamori H."/>
            <person name="Katayose Y."/>
            <person name="Fujisawa M."/>
            <person name="Namiki N."/>
            <person name="Mizuno H."/>
            <person name="Yamamoto K."/>
            <person name="Antonio B.A."/>
            <person name="Baba T."/>
            <person name="Sakata K."/>
            <person name="Nagamura Y."/>
            <person name="Aoki H."/>
            <person name="Arikawa K."/>
            <person name="Arita K."/>
            <person name="Bito T."/>
            <person name="Chiden Y."/>
            <person name="Fujitsuka N."/>
            <person name="Fukunaka R."/>
            <person name="Hamada M."/>
            <person name="Harada C."/>
            <person name="Hayashi A."/>
            <person name="Hijishita S."/>
            <person name="Honda M."/>
            <person name="Hosokawa S."/>
            <person name="Ichikawa Y."/>
            <person name="Idonuma A."/>
            <person name="Iijima M."/>
            <person name="Ikeda M."/>
            <person name="Ikeno M."/>
            <person name="Ito K."/>
            <person name="Ito S."/>
            <person name="Ito T."/>
            <person name="Ito Y."/>
            <person name="Ito Y."/>
            <person name="Iwabuchi A."/>
            <person name="Kamiya K."/>
            <person name="Karasawa W."/>
            <person name="Kurita K."/>
            <person name="Katagiri S."/>
            <person name="Kikuta A."/>
            <person name="Kobayashi H."/>
            <person name="Kobayashi N."/>
            <person name="Machita K."/>
            <person name="Maehara T."/>
            <person name="Masukawa M."/>
            <person name="Mizubayashi T."/>
            <person name="Mukai Y."/>
            <person name="Nagasaki H."/>
            <person name="Nagata Y."/>
            <person name="Naito S."/>
            <person name="Nakashima M."/>
            <person name="Nakama Y."/>
            <person name="Nakamichi Y."/>
            <person name="Nakamura M."/>
            <person name="Meguro A."/>
            <person name="Negishi M."/>
            <person name="Ohta I."/>
            <person name="Ohta T."/>
            <person name="Okamoto M."/>
            <person name="Ono N."/>
            <person name="Saji S."/>
            <person name="Sakaguchi M."/>
            <person name="Sakai K."/>
            <person name="Shibata M."/>
            <person name="Shimokawa T."/>
            <person name="Song J."/>
            <person name="Takazaki Y."/>
            <person name="Terasawa K."/>
            <person name="Tsugane M."/>
            <person name="Tsuji K."/>
            <person name="Ueda S."/>
            <person name="Waki K."/>
            <person name="Yamagata H."/>
            <person name="Yamamoto M."/>
            <person name="Yamamoto S."/>
            <person name="Yamane H."/>
            <person name="Yoshiki S."/>
            <person name="Yoshihara R."/>
            <person name="Yukawa K."/>
            <person name="Zhong H."/>
            <person name="Yano M."/>
            <person name="Yuan Q."/>
            <person name="Ouyang S."/>
            <person name="Liu J."/>
            <person name="Jones K.M."/>
            <person name="Gansberger K."/>
            <person name="Moffat K."/>
            <person name="Hill J."/>
            <person name="Bera J."/>
            <person name="Fadrosh D."/>
            <person name="Jin S."/>
            <person name="Johri S."/>
            <person name="Kim M."/>
            <person name="Overton L."/>
            <person name="Reardon M."/>
            <person name="Tsitrin T."/>
            <person name="Vuong H."/>
            <person name="Weaver B."/>
            <person name="Ciecko A."/>
            <person name="Tallon L."/>
            <person name="Jackson J."/>
            <person name="Pai G."/>
            <person name="Aken S.V."/>
            <person name="Utterback T."/>
            <person name="Reidmuller S."/>
            <person name="Feldblyum T."/>
            <person name="Hsiao J."/>
            <person name="Zismann V."/>
            <person name="Iobst S."/>
            <person name="de Vazeille A.R."/>
            <person name="Buell C.R."/>
            <person name="Ying K."/>
            <person name="Li Y."/>
            <person name="Lu T."/>
            <person name="Huang Y."/>
            <person name="Zhao Q."/>
            <person name="Feng Q."/>
            <person name="Zhang L."/>
            <person name="Zhu J."/>
            <person name="Weng Q."/>
            <person name="Mu J."/>
            <person name="Lu Y."/>
            <person name="Fan D."/>
            <person name="Liu Y."/>
            <person name="Guan J."/>
            <person name="Zhang Y."/>
            <person name="Yu S."/>
            <person name="Liu X."/>
            <person name="Zhang Y."/>
            <person name="Hong G."/>
            <person name="Han B."/>
            <person name="Choisne N."/>
            <person name="Demange N."/>
            <person name="Orjeda G."/>
            <person name="Samain S."/>
            <person name="Cattolico L."/>
            <person name="Pelletier E."/>
            <person name="Couloux A."/>
            <person name="Segurens B."/>
            <person name="Wincker P."/>
            <person name="D'Hont A."/>
            <person name="Scarpelli C."/>
            <person name="Weissenbach J."/>
            <person name="Salanoubat M."/>
            <person name="Quetier F."/>
            <person name="Yu Y."/>
            <person name="Kim H.R."/>
            <person name="Rambo T."/>
            <person name="Currie J."/>
            <person name="Collura K."/>
            <person name="Luo M."/>
            <person name="Yang T."/>
            <person name="Ammiraju J.S.S."/>
            <person name="Engler F."/>
            <person name="Soderlund C."/>
            <person name="Wing R.A."/>
            <person name="Palmer L.E."/>
            <person name="de la Bastide M."/>
            <person name="Spiegel L."/>
            <person name="Nascimento L."/>
            <person name="Zutavern T."/>
            <person name="O'Shaughnessy A."/>
            <person name="Dike S."/>
            <person name="Dedhia N."/>
            <person name="Preston R."/>
            <person name="Balija V."/>
            <person name="McCombie W.R."/>
            <person name="Chow T."/>
            <person name="Chen H."/>
            <person name="Chung M."/>
            <person name="Chen C."/>
            <person name="Shaw J."/>
            <person name="Wu H."/>
            <person name="Hsiao K."/>
            <person name="Chao Y."/>
            <person name="Chu M."/>
            <person name="Cheng C."/>
            <person name="Hour A."/>
            <person name="Lee P."/>
            <person name="Lin S."/>
            <person name="Lin Y."/>
            <person name="Liou J."/>
            <person name="Liu S."/>
            <person name="Hsing Y."/>
            <person name="Raghuvanshi S."/>
            <person name="Mohanty A."/>
            <person name="Bharti A.K."/>
            <person name="Gaur A."/>
            <person name="Gupta V."/>
            <person name="Kumar D."/>
            <person name="Ravi V."/>
            <person name="Vij S."/>
            <person name="Kapur A."/>
            <person name="Khurana P."/>
            <person name="Khurana P."/>
            <person name="Khurana J.P."/>
            <person name="Tyagi A.K."/>
            <person name="Gaikwad K."/>
            <person name="Singh A."/>
            <person name="Dalal V."/>
            <person name="Srivastava S."/>
            <person name="Dixit A."/>
            <person name="Pal A.K."/>
            <person name="Ghazi I.A."/>
            <person name="Yadav M."/>
            <person name="Pandit A."/>
            <person name="Bhargava A."/>
            <person name="Sureshbabu K."/>
            <person name="Batra K."/>
            <person name="Sharma T.R."/>
            <person name="Mohapatra T."/>
            <person name="Singh N.K."/>
            <person name="Messing J."/>
            <person name="Nelson A.B."/>
            <person name="Fuks G."/>
            <person name="Kavchok S."/>
            <person name="Keizer G."/>
            <person name="Linton E."/>
            <person name="Llaca V."/>
            <person name="Song R."/>
            <person name="Tanyolac B."/>
            <person name="Young S."/>
            <person name="Ho-Il K."/>
            <person name="Hahn J.H."/>
            <person name="Sangsakoo G."/>
            <person name="Vanavichit A."/>
            <person name="de Mattos Luiz.A.T."/>
            <person name="Zimmer P.D."/>
            <person name="Malone G."/>
            <person name="Dellagostin O."/>
            <person name="de Oliveira A.C."/>
            <person name="Bevan M."/>
            <person name="Bancroft I."/>
            <person name="Minx P."/>
            <person name="Cordum H."/>
            <person name="Wilson R."/>
            <person name="Cheng Z."/>
            <person name="Jin W."/>
            <person name="Jiang J."/>
            <person name="Leong S.A."/>
            <person name="Iwama H."/>
            <person name="Gojobori T."/>
            <person name="Itoh T."/>
            <person name="Niimura Y."/>
            <person name="Fujii Y."/>
            <person name="Habara T."/>
            <person name="Sakai H."/>
            <person name="Sato Y."/>
            <person name="Wilson G."/>
            <person name="Kumar K."/>
            <person name="McCouch S."/>
            <person name="Juretic N."/>
            <person name="Hoen D."/>
            <person name="Wright S."/>
            <person name="Bruskiewich R."/>
            <person name="Bureau T."/>
            <person name="Miyao A."/>
            <person name="Hirochika H."/>
            <person name="Nishikawa T."/>
            <person name="Kadowaki K."/>
            <person name="Sugiura M."/>
            <person name="Burr B."/>
            <person name="Sasaki T."/>
        </authorList>
    </citation>
    <scope>NUCLEOTIDE SEQUENCE [LARGE SCALE GENOMIC DNA]</scope>
    <source>
        <strain evidence="3">cv. Nipponbare</strain>
    </source>
</reference>
<evidence type="ECO:0000313" key="3">
    <source>
        <dbReference type="Proteomes" id="UP000000763"/>
    </source>
</evidence>
<sequence length="121" mass="12437">MLVTLQHGRQESEVSTNDVDELHTYTGNESTAASCLMQKPDAHTSVDEPAICRAVRSGHGQADGGLRCPNSGGKRDAAADSVMNGDKRGVAAGDAVDGGEQVAAPGIADISPSRVNKCSCK</sequence>
<protein>
    <submittedName>
        <fullName evidence="2">Uncharacterized protein</fullName>
    </submittedName>
</protein>
<feature type="region of interest" description="Disordered" evidence="1">
    <location>
        <begin position="58"/>
        <end position="96"/>
    </location>
</feature>
<evidence type="ECO:0000256" key="1">
    <source>
        <dbReference type="SAM" id="MobiDB-lite"/>
    </source>
</evidence>
<evidence type="ECO:0000313" key="2">
    <source>
        <dbReference type="EMBL" id="BAD22124.1"/>
    </source>
</evidence>
<feature type="region of interest" description="Disordered" evidence="1">
    <location>
        <begin position="1"/>
        <end position="22"/>
    </location>
</feature>
<dbReference type="Proteomes" id="UP000000763">
    <property type="component" value="Chromosome 2"/>
</dbReference>
<name>A0A0P0VLA6_ORYSJ</name>
<dbReference type="EMBL" id="AP005384">
    <property type="protein sequence ID" value="BAD22124.1"/>
    <property type="molecule type" value="Genomic_DNA"/>
</dbReference>
<dbReference type="AlphaFoldDB" id="A0A0P0VLA6"/>
<accession>A0A0P0VLA6</accession>
<gene>
    <name evidence="2" type="primary">OJ1212_D02.10</name>
</gene>
<proteinExistence type="predicted"/>
<organism evidence="2 3">
    <name type="scientific">Oryza sativa subsp. japonica</name>
    <name type="common">Rice</name>
    <dbReference type="NCBI Taxonomy" id="39947"/>
    <lineage>
        <taxon>Eukaryota</taxon>
        <taxon>Viridiplantae</taxon>
        <taxon>Streptophyta</taxon>
        <taxon>Embryophyta</taxon>
        <taxon>Tracheophyta</taxon>
        <taxon>Spermatophyta</taxon>
        <taxon>Magnoliopsida</taxon>
        <taxon>Liliopsida</taxon>
        <taxon>Poales</taxon>
        <taxon>Poaceae</taxon>
        <taxon>BOP clade</taxon>
        <taxon>Oryzoideae</taxon>
        <taxon>Oryzeae</taxon>
        <taxon>Oryzinae</taxon>
        <taxon>Oryza</taxon>
        <taxon>Oryza sativa</taxon>
    </lineage>
</organism>